<dbReference type="SMART" id="SM01231">
    <property type="entry name" value="H-kinase_dim"/>
    <property type="match status" value="1"/>
</dbReference>
<dbReference type="InterPro" id="IPR002545">
    <property type="entry name" value="CheW-lke_dom"/>
</dbReference>
<proteinExistence type="predicted"/>
<protein>
    <recommendedName>
        <fullName evidence="3">Chemotaxis protein CheA</fullName>
        <ecNumber evidence="2">2.7.13.3</ecNumber>
    </recommendedName>
</protein>
<keyword evidence="4" id="KW-0145">Chemotaxis</keyword>
<dbReference type="Gene3D" id="1.10.287.560">
    <property type="entry name" value="Histidine kinase CheA-like, homodimeric domain"/>
    <property type="match status" value="1"/>
</dbReference>
<dbReference type="PANTHER" id="PTHR43395">
    <property type="entry name" value="SENSOR HISTIDINE KINASE CHEA"/>
    <property type="match status" value="1"/>
</dbReference>
<keyword evidence="9" id="KW-0067">ATP-binding</keyword>
<dbReference type="Proteomes" id="UP000186364">
    <property type="component" value="Unassembled WGS sequence"/>
</dbReference>
<dbReference type="GO" id="GO:0006935">
    <property type="term" value="P:chemotaxis"/>
    <property type="evidence" value="ECO:0007669"/>
    <property type="project" value="UniProtKB-KW"/>
</dbReference>
<dbReference type="EC" id="2.7.13.3" evidence="2"/>
<feature type="domain" description="CheW-like" evidence="14">
    <location>
        <begin position="529"/>
        <end position="661"/>
    </location>
</feature>
<dbReference type="CDD" id="cd16916">
    <property type="entry name" value="HATPase_CheA-like"/>
    <property type="match status" value="1"/>
</dbReference>
<feature type="domain" description="Histidine kinase" evidence="13">
    <location>
        <begin position="279"/>
        <end position="527"/>
    </location>
</feature>
<dbReference type="SMART" id="SM00387">
    <property type="entry name" value="HATPase_c"/>
    <property type="match status" value="1"/>
</dbReference>
<dbReference type="AlphaFoldDB" id="A0A1Q9ASR1"/>
<keyword evidence="7" id="KW-0547">Nucleotide-binding</keyword>
<dbReference type="InterPro" id="IPR036641">
    <property type="entry name" value="HPT_dom_sf"/>
</dbReference>
<evidence type="ECO:0000256" key="11">
    <source>
        <dbReference type="ARBA" id="ARBA00035100"/>
    </source>
</evidence>
<evidence type="ECO:0000256" key="8">
    <source>
        <dbReference type="ARBA" id="ARBA00022777"/>
    </source>
</evidence>
<dbReference type="Pfam" id="PF02895">
    <property type="entry name" value="H-kinase_dim"/>
    <property type="match status" value="1"/>
</dbReference>
<dbReference type="CDD" id="cd00731">
    <property type="entry name" value="CheA_reg"/>
    <property type="match status" value="1"/>
</dbReference>
<dbReference type="InterPro" id="IPR008207">
    <property type="entry name" value="Sig_transdc_His_kin_Hpt_dom"/>
</dbReference>
<evidence type="ECO:0000259" key="14">
    <source>
        <dbReference type="PROSITE" id="PS50851"/>
    </source>
</evidence>
<dbReference type="Pfam" id="PF02518">
    <property type="entry name" value="HATPase_c"/>
    <property type="match status" value="1"/>
</dbReference>
<dbReference type="SUPFAM" id="SSF47226">
    <property type="entry name" value="Histidine-containing phosphotransfer domain, HPT domain"/>
    <property type="match status" value="1"/>
</dbReference>
<dbReference type="PROSITE" id="PS50894">
    <property type="entry name" value="HPT"/>
    <property type="match status" value="1"/>
</dbReference>
<reference evidence="16 17" key="1">
    <citation type="submission" date="2016-09" db="EMBL/GenBank/DDBJ databases">
        <title>Rhizobium sp. nov., a novel species isolated from the rice rhizosphere.</title>
        <authorList>
            <person name="Zhao J."/>
            <person name="Zhang X."/>
        </authorList>
    </citation>
    <scope>NUCLEOTIDE SEQUENCE [LARGE SCALE GENOMIC DNA]</scope>
    <source>
        <strain evidence="16 17">1.7048</strain>
    </source>
</reference>
<dbReference type="CDD" id="cd00088">
    <property type="entry name" value="HPT"/>
    <property type="match status" value="1"/>
</dbReference>
<comment type="catalytic activity">
    <reaction evidence="1">
        <text>ATP + protein L-histidine = ADP + protein N-phospho-L-histidine.</text>
        <dbReference type="EC" id="2.7.13.3"/>
    </reaction>
</comment>
<dbReference type="Gene3D" id="3.30.565.10">
    <property type="entry name" value="Histidine kinase-like ATPase, C-terminal domain"/>
    <property type="match status" value="1"/>
</dbReference>
<feature type="domain" description="HPt" evidence="15">
    <location>
        <begin position="1"/>
        <end position="103"/>
    </location>
</feature>
<evidence type="ECO:0000256" key="5">
    <source>
        <dbReference type="ARBA" id="ARBA00022553"/>
    </source>
</evidence>
<accession>A0A1Q9ASR1</accession>
<dbReference type="SUPFAM" id="SSF47384">
    <property type="entry name" value="Homodimeric domain of signal transducing histidine kinase"/>
    <property type="match status" value="1"/>
</dbReference>
<dbReference type="InterPro" id="IPR004358">
    <property type="entry name" value="Sig_transdc_His_kin-like_C"/>
</dbReference>
<evidence type="ECO:0000256" key="2">
    <source>
        <dbReference type="ARBA" id="ARBA00012438"/>
    </source>
</evidence>
<dbReference type="InterPro" id="IPR036890">
    <property type="entry name" value="HATPase_C_sf"/>
</dbReference>
<evidence type="ECO:0000256" key="7">
    <source>
        <dbReference type="ARBA" id="ARBA00022741"/>
    </source>
</evidence>
<keyword evidence="10" id="KW-0902">Two-component regulatory system</keyword>
<dbReference type="InterPro" id="IPR005467">
    <property type="entry name" value="His_kinase_dom"/>
</dbReference>
<dbReference type="PANTHER" id="PTHR43395:SF10">
    <property type="entry name" value="CHEMOTAXIS PROTEIN CHEA"/>
    <property type="match status" value="1"/>
</dbReference>
<keyword evidence="5 12" id="KW-0597">Phosphoprotein</keyword>
<dbReference type="GO" id="GO:0005737">
    <property type="term" value="C:cytoplasm"/>
    <property type="evidence" value="ECO:0007669"/>
    <property type="project" value="InterPro"/>
</dbReference>
<keyword evidence="6" id="KW-0808">Transferase</keyword>
<comment type="function">
    <text evidence="11">Involved in the transmission of sensory signals from the chemoreceptors to the flagellar motors. CheA is autophosphorylated; it can transfer its phosphate group to either CheB or CheY.</text>
</comment>
<dbReference type="SUPFAM" id="SSF55874">
    <property type="entry name" value="ATPase domain of HSP90 chaperone/DNA topoisomerase II/histidine kinase"/>
    <property type="match status" value="1"/>
</dbReference>
<dbReference type="EMBL" id="MKIP01000057">
    <property type="protein sequence ID" value="OLP58467.1"/>
    <property type="molecule type" value="Genomic_DNA"/>
</dbReference>
<dbReference type="SMART" id="SM00073">
    <property type="entry name" value="HPT"/>
    <property type="match status" value="1"/>
</dbReference>
<evidence type="ECO:0000256" key="9">
    <source>
        <dbReference type="ARBA" id="ARBA00022840"/>
    </source>
</evidence>
<evidence type="ECO:0000256" key="3">
    <source>
        <dbReference type="ARBA" id="ARBA00021495"/>
    </source>
</evidence>
<dbReference type="RefSeq" id="WP_075628892.1">
    <property type="nucleotide sequence ID" value="NZ_FOAM01000023.1"/>
</dbReference>
<dbReference type="InterPro" id="IPR037006">
    <property type="entry name" value="CheA-like_homodim_sf"/>
</dbReference>
<evidence type="ECO:0000256" key="6">
    <source>
        <dbReference type="ARBA" id="ARBA00022679"/>
    </source>
</evidence>
<comment type="caution">
    <text evidence="16">The sequence shown here is derived from an EMBL/GenBank/DDBJ whole genome shotgun (WGS) entry which is preliminary data.</text>
</comment>
<dbReference type="SMART" id="SM00260">
    <property type="entry name" value="CheW"/>
    <property type="match status" value="1"/>
</dbReference>
<dbReference type="Pfam" id="PF01584">
    <property type="entry name" value="CheW"/>
    <property type="match status" value="1"/>
</dbReference>
<evidence type="ECO:0000256" key="4">
    <source>
        <dbReference type="ARBA" id="ARBA00022500"/>
    </source>
</evidence>
<dbReference type="GO" id="GO:0000155">
    <property type="term" value="F:phosphorelay sensor kinase activity"/>
    <property type="evidence" value="ECO:0007669"/>
    <property type="project" value="InterPro"/>
</dbReference>
<dbReference type="Pfam" id="PF01627">
    <property type="entry name" value="Hpt"/>
    <property type="match status" value="1"/>
</dbReference>
<evidence type="ECO:0000313" key="17">
    <source>
        <dbReference type="Proteomes" id="UP000186364"/>
    </source>
</evidence>
<dbReference type="FunFam" id="3.30.565.10:FF:000016">
    <property type="entry name" value="Chemotaxis protein CheA, putative"/>
    <property type="match status" value="1"/>
</dbReference>
<dbReference type="InterPro" id="IPR004105">
    <property type="entry name" value="CheA-like_dim"/>
</dbReference>
<dbReference type="OrthoDB" id="9803176at2"/>
<dbReference type="Gene3D" id="2.30.30.40">
    <property type="entry name" value="SH3 Domains"/>
    <property type="match status" value="1"/>
</dbReference>
<dbReference type="PRINTS" id="PR00344">
    <property type="entry name" value="BCTRLSENSOR"/>
</dbReference>
<dbReference type="InterPro" id="IPR036061">
    <property type="entry name" value="CheW-like_dom_sf"/>
</dbReference>
<organism evidence="16 17">
    <name type="scientific">Xaviernesmea oryzae</name>
    <dbReference type="NCBI Taxonomy" id="464029"/>
    <lineage>
        <taxon>Bacteria</taxon>
        <taxon>Pseudomonadati</taxon>
        <taxon>Pseudomonadota</taxon>
        <taxon>Alphaproteobacteria</taxon>
        <taxon>Hyphomicrobiales</taxon>
        <taxon>Rhizobiaceae</taxon>
        <taxon>Rhizobium/Agrobacterium group</taxon>
        <taxon>Xaviernesmea</taxon>
    </lineage>
</organism>
<dbReference type="InterPro" id="IPR051315">
    <property type="entry name" value="Bact_Chemotaxis_CheA"/>
</dbReference>
<dbReference type="GO" id="GO:0005524">
    <property type="term" value="F:ATP binding"/>
    <property type="evidence" value="ECO:0007669"/>
    <property type="project" value="UniProtKB-KW"/>
</dbReference>
<name>A0A1Q9ASR1_9HYPH</name>
<evidence type="ECO:0000256" key="1">
    <source>
        <dbReference type="ARBA" id="ARBA00000085"/>
    </source>
</evidence>
<evidence type="ECO:0000256" key="10">
    <source>
        <dbReference type="ARBA" id="ARBA00023012"/>
    </source>
</evidence>
<dbReference type="PROSITE" id="PS50109">
    <property type="entry name" value="HIS_KIN"/>
    <property type="match status" value="1"/>
</dbReference>
<keyword evidence="17" id="KW-1185">Reference proteome</keyword>
<dbReference type="SUPFAM" id="SSF50341">
    <property type="entry name" value="CheW-like"/>
    <property type="match status" value="1"/>
</dbReference>
<keyword evidence="8" id="KW-0418">Kinase</keyword>
<dbReference type="PROSITE" id="PS50851">
    <property type="entry name" value="CHEW"/>
    <property type="match status" value="1"/>
</dbReference>
<dbReference type="InterPro" id="IPR036097">
    <property type="entry name" value="HisK_dim/P_sf"/>
</dbReference>
<dbReference type="Gene3D" id="1.20.120.160">
    <property type="entry name" value="HPT domain"/>
    <property type="match status" value="1"/>
</dbReference>
<gene>
    <name evidence="16" type="ORF">BJF93_16470</name>
</gene>
<evidence type="ECO:0000259" key="15">
    <source>
        <dbReference type="PROSITE" id="PS50894"/>
    </source>
</evidence>
<evidence type="ECO:0000256" key="12">
    <source>
        <dbReference type="PROSITE-ProRule" id="PRU00110"/>
    </source>
</evidence>
<dbReference type="InterPro" id="IPR003594">
    <property type="entry name" value="HATPase_dom"/>
</dbReference>
<evidence type="ECO:0000313" key="16">
    <source>
        <dbReference type="EMBL" id="OLP58467.1"/>
    </source>
</evidence>
<feature type="modified residue" description="Phosphohistidine" evidence="12">
    <location>
        <position position="46"/>
    </location>
</feature>
<evidence type="ECO:0000259" key="13">
    <source>
        <dbReference type="PROSITE" id="PS50109"/>
    </source>
</evidence>
<sequence length="670" mass="71737">MTSLDPIQVFRTEAAELFEQIETGLLDLLNDLSDQATIDAVFRGLHTLKGSGSMFGFEALAAFTHHCETAFDRVRKGQVPATAELVAAVLDAQDHMKALVSTPNGDHEEASNRLLAALQAAAGEPSAHATVVAAPLPKAVAAEPSKTGGKGFRITFRLPVNAMANGTNPLGLLDELQELGSCTVKADLSTVPTLDALEPTDLHIGWTLDLITDKGRDAIDDVFIFVMDDMELTVTELAPPAPAAAQEASAAAAPAPVAEVAAKADAPKAQAADAKHGAKQAENVRVPAERLDELMDRVGELVIAQSRLSQLAGSSADIHLRAVSEDVERLSGELRDTMMVLRMVPVGSLFGRFRRLVHDLARETGKVIELETEGETTEVDKTVIERLADPLVHLVRNSVDHGLEPPDERVASGKEKTGRVILSARQSGGEVIITIKDDGRGVNRERVRAKAEASGLIQPGQMLTDQELLQLIFQPGFSTAAQVTNLSGRGVGMDVVKKTVEALRGIIDIRSEPGRGSEISLRIPLTLAIIDGLLVRVGSGSYVIPLSAVEECLELSLEDDLRSRGRSFISLRDNLVPFLRLRELFETGTPPDRYQKMVVISTGDERVGLVVDQIIGDHQTVIKSMSKLHHDVVTFSGATILGDGNVALILDVTHLVAVGQQQEAHLRAAG</sequence>